<reference evidence="1" key="1">
    <citation type="submission" date="2023-10" db="EMBL/GenBank/DDBJ databases">
        <title>Genome assemblies of two species of porcelain crab, Petrolisthes cinctipes and Petrolisthes manimaculis (Anomura: Porcellanidae).</title>
        <authorList>
            <person name="Angst P."/>
        </authorList>
    </citation>
    <scope>NUCLEOTIDE SEQUENCE</scope>
    <source>
        <strain evidence="1">PB745_01</strain>
        <tissue evidence="1">Gill</tissue>
    </source>
</reference>
<name>A0AAE1EZG0_PETCI</name>
<protein>
    <submittedName>
        <fullName evidence="1">Uncharacterized protein</fullName>
    </submittedName>
</protein>
<dbReference type="Proteomes" id="UP001286313">
    <property type="component" value="Unassembled WGS sequence"/>
</dbReference>
<gene>
    <name evidence="1" type="ORF">Pcinc_030140</name>
</gene>
<sequence>MLVATSLTVPDRFYLLWDVEFCCNVAVGKTCRRMVFLRDFTAGSCCGMLSFAVMLLLVKLAGKKDGVPEGFYSWKLLWDVEFCCNVAVGKTCRRMVFLRDFTAGRTRDMRHSAASSLRSFAGNPDNEVDCCIASNKPGYKRQTKCYKVHFLARNATQPEYLRCLVFPDVTCPYYTFMKERNNELCRVSTCVTRSTWL</sequence>
<dbReference type="EMBL" id="JAWQEG010003857">
    <property type="protein sequence ID" value="KAK3864152.1"/>
    <property type="molecule type" value="Genomic_DNA"/>
</dbReference>
<comment type="caution">
    <text evidence="1">The sequence shown here is derived from an EMBL/GenBank/DDBJ whole genome shotgun (WGS) entry which is preliminary data.</text>
</comment>
<proteinExistence type="predicted"/>
<accession>A0AAE1EZG0</accession>
<organism evidence="1 2">
    <name type="scientific">Petrolisthes cinctipes</name>
    <name type="common">Flat porcelain crab</name>
    <dbReference type="NCBI Taxonomy" id="88211"/>
    <lineage>
        <taxon>Eukaryota</taxon>
        <taxon>Metazoa</taxon>
        <taxon>Ecdysozoa</taxon>
        <taxon>Arthropoda</taxon>
        <taxon>Crustacea</taxon>
        <taxon>Multicrustacea</taxon>
        <taxon>Malacostraca</taxon>
        <taxon>Eumalacostraca</taxon>
        <taxon>Eucarida</taxon>
        <taxon>Decapoda</taxon>
        <taxon>Pleocyemata</taxon>
        <taxon>Anomura</taxon>
        <taxon>Galatheoidea</taxon>
        <taxon>Porcellanidae</taxon>
        <taxon>Petrolisthes</taxon>
    </lineage>
</organism>
<keyword evidence="2" id="KW-1185">Reference proteome</keyword>
<evidence type="ECO:0000313" key="2">
    <source>
        <dbReference type="Proteomes" id="UP001286313"/>
    </source>
</evidence>
<evidence type="ECO:0000313" key="1">
    <source>
        <dbReference type="EMBL" id="KAK3864152.1"/>
    </source>
</evidence>
<dbReference type="AlphaFoldDB" id="A0AAE1EZG0"/>